<reference evidence="2 3" key="1">
    <citation type="submission" date="2016-12" db="EMBL/GenBank/DDBJ databases">
        <title>The genomes of Aspergillus section Nigri reveals drivers in fungal speciation.</title>
        <authorList>
            <consortium name="DOE Joint Genome Institute"/>
            <person name="Vesth T.C."/>
            <person name="Nybo J."/>
            <person name="Theobald S."/>
            <person name="Brandl J."/>
            <person name="Frisvad J.C."/>
            <person name="Nielsen K.F."/>
            <person name="Lyhne E.K."/>
            <person name="Kogle M.E."/>
            <person name="Kuo A."/>
            <person name="Riley R."/>
            <person name="Clum A."/>
            <person name="Nolan M."/>
            <person name="Lipzen A."/>
            <person name="Salamov A."/>
            <person name="Henrissat B."/>
            <person name="Wiebenga A."/>
            <person name="De Vries R.P."/>
            <person name="Grigoriev I.V."/>
            <person name="Mortensen U.H."/>
            <person name="Andersen M.R."/>
            <person name="Baker S.E."/>
        </authorList>
    </citation>
    <scope>NUCLEOTIDE SEQUENCE [LARGE SCALE GENOMIC DNA]</scope>
    <source>
        <strain evidence="2 3">CBS 121591</strain>
    </source>
</reference>
<dbReference type="GeneID" id="37133128"/>
<evidence type="ECO:0000313" key="3">
    <source>
        <dbReference type="Proteomes" id="UP000248340"/>
    </source>
</evidence>
<feature type="region of interest" description="Disordered" evidence="1">
    <location>
        <begin position="337"/>
        <end position="370"/>
    </location>
</feature>
<dbReference type="VEuPathDB" id="FungiDB:BO82DRAFT_176932"/>
<dbReference type="OrthoDB" id="4838614at2759"/>
<dbReference type="Proteomes" id="UP000248340">
    <property type="component" value="Unassembled WGS sequence"/>
</dbReference>
<gene>
    <name evidence="2" type="ORF">BO82DRAFT_176932</name>
</gene>
<dbReference type="RefSeq" id="XP_025487803.1">
    <property type="nucleotide sequence ID" value="XM_025630387.1"/>
</dbReference>
<accession>A0A319CG91</accession>
<proteinExistence type="predicted"/>
<feature type="compositionally biased region" description="Basic and acidic residues" evidence="1">
    <location>
        <begin position="338"/>
        <end position="347"/>
    </location>
</feature>
<keyword evidence="3" id="KW-1185">Reference proteome</keyword>
<dbReference type="EMBL" id="KZ821739">
    <property type="protein sequence ID" value="PYH77603.1"/>
    <property type="molecule type" value="Genomic_DNA"/>
</dbReference>
<name>A0A319CG91_9EURO</name>
<dbReference type="AlphaFoldDB" id="A0A319CG91"/>
<protein>
    <submittedName>
        <fullName evidence="2">Uncharacterized protein</fullName>
    </submittedName>
</protein>
<sequence length="439" mass="50793">MRWYTVLRNSGLFWEAYRVLKAISPLLSCGPVRLYDALIDEVLPMDSPTPHLWAEGMIQLQWARCNLEWGVLHGTTMNQNQRRVADNSLFKVRRCLNMAKGIFAHLKAQGEVSSEPLDLRLAAFDFNLAGKNLSNLFFRRSPVSLDILNSLLFDSHKNHRLEVAIRLRAFFLGMNNPGQWRDLHSILELLKIEGDYVAFVELWEIMSQWSMGFLHNDDLRSWGHLSHLETCTVLRLLRSGMGARPDRFLQSLLYQHSPRLLLEGKSWEPHWQYSQAITPEDLDRAWVFDLPSYIAWGPNRPDARSRRLTDLKPGGAMDSRTYAFLKEREIRQLSLEEELQHGPDPARSRGSLVRSPSPRRRMAPSQEQAADITREFPTPLEIYNAIPESGISRRHLFECFQHRIGSRQADLDRFEAIVRNVSIFGKGDQLLRPGRLEME</sequence>
<evidence type="ECO:0000313" key="2">
    <source>
        <dbReference type="EMBL" id="PYH77603.1"/>
    </source>
</evidence>
<organism evidence="2 3">
    <name type="scientific">Aspergillus uvarum CBS 121591</name>
    <dbReference type="NCBI Taxonomy" id="1448315"/>
    <lineage>
        <taxon>Eukaryota</taxon>
        <taxon>Fungi</taxon>
        <taxon>Dikarya</taxon>
        <taxon>Ascomycota</taxon>
        <taxon>Pezizomycotina</taxon>
        <taxon>Eurotiomycetes</taxon>
        <taxon>Eurotiomycetidae</taxon>
        <taxon>Eurotiales</taxon>
        <taxon>Aspergillaceae</taxon>
        <taxon>Aspergillus</taxon>
        <taxon>Aspergillus subgen. Circumdati</taxon>
    </lineage>
</organism>
<evidence type="ECO:0000256" key="1">
    <source>
        <dbReference type="SAM" id="MobiDB-lite"/>
    </source>
</evidence>
<dbReference type="STRING" id="1448315.A0A319CG91"/>